<dbReference type="InterPro" id="IPR036388">
    <property type="entry name" value="WH-like_DNA-bd_sf"/>
</dbReference>
<organism evidence="11 12">
    <name type="scientific">Dactylosporangium maewongense</name>
    <dbReference type="NCBI Taxonomy" id="634393"/>
    <lineage>
        <taxon>Bacteria</taxon>
        <taxon>Bacillati</taxon>
        <taxon>Actinomycetota</taxon>
        <taxon>Actinomycetes</taxon>
        <taxon>Micromonosporales</taxon>
        <taxon>Micromonosporaceae</taxon>
        <taxon>Dactylosporangium</taxon>
    </lineage>
</organism>
<dbReference type="SUPFAM" id="SSF46767">
    <property type="entry name" value="Methylated DNA-protein cysteine methyltransferase, C-terminal domain"/>
    <property type="match status" value="1"/>
</dbReference>
<reference evidence="12" key="1">
    <citation type="journal article" date="2019" name="Int. J. Syst. Evol. Microbiol.">
        <title>The Global Catalogue of Microorganisms (GCM) 10K type strain sequencing project: providing services to taxonomists for standard genome sequencing and annotation.</title>
        <authorList>
            <consortium name="The Broad Institute Genomics Platform"/>
            <consortium name="The Broad Institute Genome Sequencing Center for Infectious Disease"/>
            <person name="Wu L."/>
            <person name="Ma J."/>
        </authorList>
    </citation>
    <scope>NUCLEOTIDE SEQUENCE [LARGE SCALE GENOMIC DNA]</scope>
    <source>
        <strain evidence="12">JCM 15933</strain>
    </source>
</reference>
<evidence type="ECO:0000313" key="11">
    <source>
        <dbReference type="EMBL" id="GAA1568321.1"/>
    </source>
</evidence>
<evidence type="ECO:0000256" key="4">
    <source>
        <dbReference type="ARBA" id="ARBA00022679"/>
    </source>
</evidence>
<feature type="domain" description="Methylated-DNA-[protein]-cysteine S-methyltransferase DNA binding" evidence="9">
    <location>
        <begin position="173"/>
        <end position="252"/>
    </location>
</feature>
<dbReference type="Pfam" id="PF01035">
    <property type="entry name" value="DNA_binding_1"/>
    <property type="match status" value="1"/>
</dbReference>
<dbReference type="EMBL" id="BAAAQD010000039">
    <property type="protein sequence ID" value="GAA1568321.1"/>
    <property type="molecule type" value="Genomic_DNA"/>
</dbReference>
<evidence type="ECO:0000256" key="8">
    <source>
        <dbReference type="HAMAP-Rule" id="MF_00772"/>
    </source>
</evidence>
<dbReference type="Gene3D" id="1.10.10.10">
    <property type="entry name" value="Winged helix-like DNA-binding domain superfamily/Winged helix DNA-binding domain"/>
    <property type="match status" value="1"/>
</dbReference>
<evidence type="ECO:0000256" key="5">
    <source>
        <dbReference type="ARBA" id="ARBA00022763"/>
    </source>
</evidence>
<evidence type="ECO:0000259" key="9">
    <source>
        <dbReference type="Pfam" id="PF01035"/>
    </source>
</evidence>
<keyword evidence="12" id="KW-1185">Reference proteome</keyword>
<sequence>MADAVVAALADTATGFCPTVVSGTAPRLDSYSYILRRDPPRTTAESDNRAKTDLMLLYRPIRCIKGWVICRNCRLTFGSDLTSTGRREKGAAMSTRHILMETSLGSVTIVASGEAIIGLYFRHHIRRPAQETFGQEVAPAADALLAEAGEQLIDYLAGGRREFDLPFDASGDAFQRAVWSIVAEIPFGATATYGQIAERLGDKSLAYRVGQAVGANPLCIFVPCHRVVGANGNLTGYAGGLKRKQALLELEEPAQVRAGRLF</sequence>
<feature type="domain" description="Methylguanine DNA methyltransferase ribonuclease-like" evidence="10">
    <location>
        <begin position="97"/>
        <end position="168"/>
    </location>
</feature>
<dbReference type="InterPro" id="IPR023546">
    <property type="entry name" value="MGMT"/>
</dbReference>
<keyword evidence="4 8" id="KW-0808">Transferase</keyword>
<evidence type="ECO:0000256" key="3">
    <source>
        <dbReference type="ARBA" id="ARBA00022603"/>
    </source>
</evidence>
<comment type="miscellaneous">
    <text evidence="8">This enzyme catalyzes only one turnover and therefore is not strictly catalytic. According to one definition, an enzyme is a biocatalyst that acts repeatedly and over many reaction cycles.</text>
</comment>
<evidence type="ECO:0000256" key="2">
    <source>
        <dbReference type="ARBA" id="ARBA00022490"/>
    </source>
</evidence>
<keyword evidence="2 8" id="KW-0963">Cytoplasm</keyword>
<dbReference type="NCBIfam" id="TIGR00589">
    <property type="entry name" value="ogt"/>
    <property type="match status" value="1"/>
</dbReference>
<dbReference type="Gene3D" id="3.30.160.70">
    <property type="entry name" value="Methylated DNA-protein cysteine methyltransferase domain"/>
    <property type="match status" value="1"/>
</dbReference>
<keyword evidence="6 8" id="KW-0234">DNA repair</keyword>
<evidence type="ECO:0000259" key="10">
    <source>
        <dbReference type="Pfam" id="PF02870"/>
    </source>
</evidence>
<comment type="caution">
    <text evidence="11">The sequence shown here is derived from an EMBL/GenBank/DDBJ whole genome shotgun (WGS) entry which is preliminary data.</text>
</comment>
<dbReference type="EC" id="2.1.1.63" evidence="8"/>
<accession>A0ABP4NX08</accession>
<dbReference type="PANTHER" id="PTHR10815">
    <property type="entry name" value="METHYLATED-DNA--PROTEIN-CYSTEINE METHYLTRANSFERASE"/>
    <property type="match status" value="1"/>
</dbReference>
<dbReference type="InterPro" id="IPR036631">
    <property type="entry name" value="MGMT_N_sf"/>
</dbReference>
<dbReference type="HAMAP" id="MF_00772">
    <property type="entry name" value="OGT"/>
    <property type="match status" value="1"/>
</dbReference>
<comment type="subcellular location">
    <subcellularLocation>
        <location evidence="8">Cytoplasm</location>
    </subcellularLocation>
</comment>
<protein>
    <recommendedName>
        <fullName evidence="8">Methylated-DNA--protein-cysteine methyltransferase</fullName>
        <ecNumber evidence="8">2.1.1.63</ecNumber>
    </recommendedName>
    <alternativeName>
        <fullName evidence="8">6-O-methylguanine-DNA methyltransferase</fullName>
        <shortName evidence="8">MGMT</shortName>
    </alternativeName>
    <alternativeName>
        <fullName evidence="8">O-6-methylguanine-DNA-alkyltransferase</fullName>
    </alternativeName>
</protein>
<evidence type="ECO:0000256" key="7">
    <source>
        <dbReference type="ARBA" id="ARBA00049348"/>
    </source>
</evidence>
<gene>
    <name evidence="11" type="ORF">GCM10009827_107520</name>
</gene>
<evidence type="ECO:0000256" key="1">
    <source>
        <dbReference type="ARBA" id="ARBA00001286"/>
    </source>
</evidence>
<dbReference type="PROSITE" id="PS00374">
    <property type="entry name" value="MGMT"/>
    <property type="match status" value="1"/>
</dbReference>
<keyword evidence="5 8" id="KW-0227">DNA damage</keyword>
<dbReference type="PANTHER" id="PTHR10815:SF5">
    <property type="entry name" value="METHYLATED-DNA--PROTEIN-CYSTEINE METHYLTRANSFERASE"/>
    <property type="match status" value="1"/>
</dbReference>
<dbReference type="InterPro" id="IPR008332">
    <property type="entry name" value="MethylG_MeTrfase_N"/>
</dbReference>
<comment type="similarity">
    <text evidence="8">Belongs to the MGMT family.</text>
</comment>
<comment type="catalytic activity">
    <reaction evidence="1 8">
        <text>a 4-O-methyl-thymidine in DNA + L-cysteinyl-[protein] = a thymidine in DNA + S-methyl-L-cysteinyl-[protein]</text>
        <dbReference type="Rhea" id="RHEA:53428"/>
        <dbReference type="Rhea" id="RHEA-COMP:10131"/>
        <dbReference type="Rhea" id="RHEA-COMP:10132"/>
        <dbReference type="Rhea" id="RHEA-COMP:13555"/>
        <dbReference type="Rhea" id="RHEA-COMP:13556"/>
        <dbReference type="ChEBI" id="CHEBI:29950"/>
        <dbReference type="ChEBI" id="CHEBI:82612"/>
        <dbReference type="ChEBI" id="CHEBI:137386"/>
        <dbReference type="ChEBI" id="CHEBI:137387"/>
        <dbReference type="EC" id="2.1.1.63"/>
    </reaction>
</comment>
<dbReference type="SUPFAM" id="SSF53155">
    <property type="entry name" value="Methylated DNA-protein cysteine methyltransferase domain"/>
    <property type="match status" value="1"/>
</dbReference>
<dbReference type="CDD" id="cd06445">
    <property type="entry name" value="ATase"/>
    <property type="match status" value="1"/>
</dbReference>
<dbReference type="Pfam" id="PF02870">
    <property type="entry name" value="Methyltransf_1N"/>
    <property type="match status" value="1"/>
</dbReference>
<dbReference type="InterPro" id="IPR036217">
    <property type="entry name" value="MethylDNA_cys_MeTrfase_DNAb"/>
</dbReference>
<comment type="catalytic activity">
    <reaction evidence="7 8">
        <text>a 6-O-methyl-2'-deoxyguanosine in DNA + L-cysteinyl-[protein] = S-methyl-L-cysteinyl-[protein] + a 2'-deoxyguanosine in DNA</text>
        <dbReference type="Rhea" id="RHEA:24000"/>
        <dbReference type="Rhea" id="RHEA-COMP:10131"/>
        <dbReference type="Rhea" id="RHEA-COMP:10132"/>
        <dbReference type="Rhea" id="RHEA-COMP:11367"/>
        <dbReference type="Rhea" id="RHEA-COMP:11368"/>
        <dbReference type="ChEBI" id="CHEBI:29950"/>
        <dbReference type="ChEBI" id="CHEBI:82612"/>
        <dbReference type="ChEBI" id="CHEBI:85445"/>
        <dbReference type="ChEBI" id="CHEBI:85448"/>
        <dbReference type="EC" id="2.1.1.63"/>
    </reaction>
</comment>
<dbReference type="InterPro" id="IPR014048">
    <property type="entry name" value="MethylDNA_cys_MeTrfase_DNA-bd"/>
</dbReference>
<proteinExistence type="inferred from homology"/>
<dbReference type="InterPro" id="IPR001497">
    <property type="entry name" value="MethylDNA_cys_MeTrfase_AS"/>
</dbReference>
<feature type="active site" description="Nucleophile; methyl group acceptor" evidence="8">
    <location>
        <position position="224"/>
    </location>
</feature>
<comment type="function">
    <text evidence="8">Involved in the cellular defense against the biological effects of O6-methylguanine (O6-MeG) and O4-methylthymine (O4-MeT) in DNA. Repairs the methylated nucleobase in DNA by stoichiometrically transferring the methyl group to a cysteine residue in the enzyme. This is a suicide reaction: the enzyme is irreversibly inactivated.</text>
</comment>
<dbReference type="Proteomes" id="UP001501470">
    <property type="component" value="Unassembled WGS sequence"/>
</dbReference>
<evidence type="ECO:0000313" key="12">
    <source>
        <dbReference type="Proteomes" id="UP001501470"/>
    </source>
</evidence>
<keyword evidence="3 8" id="KW-0489">Methyltransferase</keyword>
<name>A0ABP4NX08_9ACTN</name>
<evidence type="ECO:0000256" key="6">
    <source>
        <dbReference type="ARBA" id="ARBA00023204"/>
    </source>
</evidence>